<reference evidence="2" key="2">
    <citation type="journal article" date="2007" name="Science">
        <title>Draft genome sequence of the sexually transmitted pathogen Trichomonas vaginalis.</title>
        <authorList>
            <person name="Carlton J.M."/>
            <person name="Hirt R.P."/>
            <person name="Silva J.C."/>
            <person name="Delcher A.L."/>
            <person name="Schatz M."/>
            <person name="Zhao Q."/>
            <person name="Wortman J.R."/>
            <person name="Bidwell S.L."/>
            <person name="Alsmark U.C.M."/>
            <person name="Besteiro S."/>
            <person name="Sicheritz-Ponten T."/>
            <person name="Noel C.J."/>
            <person name="Dacks J.B."/>
            <person name="Foster P.G."/>
            <person name="Simillion C."/>
            <person name="Van de Peer Y."/>
            <person name="Miranda-Saavedra D."/>
            <person name="Barton G.J."/>
            <person name="Westrop G.D."/>
            <person name="Mueller S."/>
            <person name="Dessi D."/>
            <person name="Fiori P.L."/>
            <person name="Ren Q."/>
            <person name="Paulsen I."/>
            <person name="Zhang H."/>
            <person name="Bastida-Corcuera F.D."/>
            <person name="Simoes-Barbosa A."/>
            <person name="Brown M.T."/>
            <person name="Hayes R.D."/>
            <person name="Mukherjee M."/>
            <person name="Okumura C.Y."/>
            <person name="Schneider R."/>
            <person name="Smith A.J."/>
            <person name="Vanacova S."/>
            <person name="Villalvazo M."/>
            <person name="Haas B.J."/>
            <person name="Pertea M."/>
            <person name="Feldblyum T.V."/>
            <person name="Utterback T.R."/>
            <person name="Shu C.L."/>
            <person name="Osoegawa K."/>
            <person name="de Jong P.J."/>
            <person name="Hrdy I."/>
            <person name="Horvathova L."/>
            <person name="Zubacova Z."/>
            <person name="Dolezal P."/>
            <person name="Malik S.B."/>
            <person name="Logsdon J.M. Jr."/>
            <person name="Henze K."/>
            <person name="Gupta A."/>
            <person name="Wang C.C."/>
            <person name="Dunne R.L."/>
            <person name="Upcroft J.A."/>
            <person name="Upcroft P."/>
            <person name="White O."/>
            <person name="Salzberg S.L."/>
            <person name="Tang P."/>
            <person name="Chiu C.-H."/>
            <person name="Lee Y.-S."/>
            <person name="Embley T.M."/>
            <person name="Coombs G.H."/>
            <person name="Mottram J.C."/>
            <person name="Tachezy J."/>
            <person name="Fraser-Liggett C.M."/>
            <person name="Johnson P.J."/>
        </authorList>
    </citation>
    <scope>NUCLEOTIDE SEQUENCE [LARGE SCALE GENOMIC DNA]</scope>
    <source>
        <strain evidence="2">G3</strain>
    </source>
</reference>
<dbReference type="KEGG" id="tva:4739450"/>
<feature type="region of interest" description="Disordered" evidence="1">
    <location>
        <begin position="32"/>
        <end position="53"/>
    </location>
</feature>
<evidence type="ECO:0000313" key="2">
    <source>
        <dbReference type="EMBL" id="EAX81822.1"/>
    </source>
</evidence>
<dbReference type="Proteomes" id="UP000001542">
    <property type="component" value="Unassembled WGS sequence"/>
</dbReference>
<dbReference type="InParanoid" id="A2GLZ5"/>
<gene>
    <name evidence="2" type="ORF">TVAG_267520</name>
</gene>
<accession>A2GLZ5</accession>
<protein>
    <submittedName>
        <fullName evidence="2">Uncharacterized protein</fullName>
    </submittedName>
</protein>
<reference evidence="2" key="1">
    <citation type="submission" date="2006-10" db="EMBL/GenBank/DDBJ databases">
        <authorList>
            <person name="Amadeo P."/>
            <person name="Zhao Q."/>
            <person name="Wortman J."/>
            <person name="Fraser-Liggett C."/>
            <person name="Carlton J."/>
        </authorList>
    </citation>
    <scope>NUCLEOTIDE SEQUENCE</scope>
    <source>
        <strain evidence="2">G3</strain>
    </source>
</reference>
<sequence>MEYKDDSEFLDDIQKSKTRSKEIVRMQMHLAYRDESEPASEDENQAPANAEEI</sequence>
<dbReference type="EMBL" id="DS117215">
    <property type="protein sequence ID" value="EAX81822.1"/>
    <property type="molecule type" value="Genomic_DNA"/>
</dbReference>
<keyword evidence="3" id="KW-1185">Reference proteome</keyword>
<name>A2GLZ5_TRIV3</name>
<dbReference type="VEuPathDB" id="TrichDB:TVAG_267520"/>
<proteinExistence type="predicted"/>
<organism evidence="2 3">
    <name type="scientific">Trichomonas vaginalis (strain ATCC PRA-98 / G3)</name>
    <dbReference type="NCBI Taxonomy" id="412133"/>
    <lineage>
        <taxon>Eukaryota</taxon>
        <taxon>Metamonada</taxon>
        <taxon>Parabasalia</taxon>
        <taxon>Trichomonadida</taxon>
        <taxon>Trichomonadidae</taxon>
        <taxon>Trichomonas</taxon>
    </lineage>
</organism>
<dbReference type="AlphaFoldDB" id="A2GLZ5"/>
<evidence type="ECO:0000256" key="1">
    <source>
        <dbReference type="SAM" id="MobiDB-lite"/>
    </source>
</evidence>
<evidence type="ECO:0000313" key="3">
    <source>
        <dbReference type="Proteomes" id="UP000001542"/>
    </source>
</evidence>